<evidence type="ECO:0000259" key="3">
    <source>
        <dbReference type="PROSITE" id="PS51295"/>
    </source>
</evidence>
<dbReference type="AlphaFoldDB" id="A0A7C4NQZ7"/>
<dbReference type="InterPro" id="IPR035920">
    <property type="entry name" value="YhbY-like_sf"/>
</dbReference>
<dbReference type="EMBL" id="DTBE01000108">
    <property type="protein sequence ID" value="HGQ59910.1"/>
    <property type="molecule type" value="Genomic_DNA"/>
</dbReference>
<reference evidence="5" key="1">
    <citation type="journal article" date="2020" name="mSystems">
        <title>Genome- and Community-Level Interaction Insights into Carbon Utilization and Element Cycling Functions of Hydrothermarchaeota in Hydrothermal Sediment.</title>
        <authorList>
            <person name="Zhou Z."/>
            <person name="Liu Y."/>
            <person name="Xu W."/>
            <person name="Pan J."/>
            <person name="Luo Z.H."/>
            <person name="Li M."/>
        </authorList>
    </citation>
    <scope>NUCLEOTIDE SEQUENCE [LARGE SCALE GENOMIC DNA]</scope>
    <source>
        <strain evidence="4">SpSt-638</strain>
        <strain evidence="5">SpSt-648</strain>
    </source>
</reference>
<comment type="caution">
    <text evidence="5">The sequence shown here is derived from an EMBL/GenBank/DDBJ whole genome shotgun (WGS) entry which is preliminary data.</text>
</comment>
<evidence type="ECO:0000313" key="5">
    <source>
        <dbReference type="EMBL" id="HGQ74013.1"/>
    </source>
</evidence>
<dbReference type="SMART" id="SM01103">
    <property type="entry name" value="CRS1_YhbY"/>
    <property type="match status" value="1"/>
</dbReference>
<dbReference type="PANTHER" id="PTHR40065">
    <property type="entry name" value="RNA-BINDING PROTEIN YHBY"/>
    <property type="match status" value="1"/>
</dbReference>
<feature type="domain" description="CRM" evidence="3">
    <location>
        <begin position="1"/>
        <end position="102"/>
    </location>
</feature>
<dbReference type="GO" id="GO:0003723">
    <property type="term" value="F:RNA binding"/>
    <property type="evidence" value="ECO:0007669"/>
    <property type="project" value="UniProtKB-UniRule"/>
</dbReference>
<dbReference type="PROSITE" id="PS51295">
    <property type="entry name" value="CRM"/>
    <property type="match status" value="1"/>
</dbReference>
<evidence type="ECO:0000256" key="2">
    <source>
        <dbReference type="PROSITE-ProRule" id="PRU00626"/>
    </source>
</evidence>
<protein>
    <submittedName>
        <fullName evidence="5">YhbY family RNA-binding protein</fullName>
    </submittedName>
</protein>
<dbReference type="InterPro" id="IPR001890">
    <property type="entry name" value="RNA-binding_CRM"/>
</dbReference>
<proteinExistence type="predicted"/>
<keyword evidence="1 2" id="KW-0694">RNA-binding</keyword>
<dbReference type="EMBL" id="DTBP01000018">
    <property type="protein sequence ID" value="HGQ74013.1"/>
    <property type="molecule type" value="Genomic_DNA"/>
</dbReference>
<organism evidence="5">
    <name type="scientific">Staphylothermus marinus</name>
    <dbReference type="NCBI Taxonomy" id="2280"/>
    <lineage>
        <taxon>Archaea</taxon>
        <taxon>Thermoproteota</taxon>
        <taxon>Thermoprotei</taxon>
        <taxon>Desulfurococcales</taxon>
        <taxon>Desulfurococcaceae</taxon>
        <taxon>Staphylothermus</taxon>
    </lineage>
</organism>
<gene>
    <name evidence="4" type="ORF">ENU09_04285</name>
    <name evidence="5" type="ORF">ENU20_02930</name>
</gene>
<name>A0A7C4NQZ7_STAMA</name>
<evidence type="ECO:0000313" key="4">
    <source>
        <dbReference type="EMBL" id="HGQ59910.1"/>
    </source>
</evidence>
<evidence type="ECO:0000256" key="1">
    <source>
        <dbReference type="ARBA" id="ARBA00022884"/>
    </source>
</evidence>
<dbReference type="InterPro" id="IPR051925">
    <property type="entry name" value="RNA-binding_domain"/>
</dbReference>
<dbReference type="PANTHER" id="PTHR40065:SF3">
    <property type="entry name" value="RNA-BINDING PROTEIN YHBY"/>
    <property type="match status" value="1"/>
</dbReference>
<sequence length="102" mass="11616">MRVEKKIYDKIEALVNAKIHSRSDVQLGKKGVTKGFVEEVKNRLEKHGVVKVRILKSFIKSSGLDKEIIARNVASVCDAELRDLRGYTFILVKKRFKNKTTG</sequence>
<dbReference type="Pfam" id="PF01985">
    <property type="entry name" value="CRS1_YhbY"/>
    <property type="match status" value="1"/>
</dbReference>
<accession>A0A7C4NQZ7</accession>
<dbReference type="SUPFAM" id="SSF75471">
    <property type="entry name" value="YhbY-like"/>
    <property type="match status" value="1"/>
</dbReference>
<dbReference type="Gene3D" id="3.30.110.60">
    <property type="entry name" value="YhbY-like"/>
    <property type="match status" value="1"/>
</dbReference>